<evidence type="ECO:0000256" key="5">
    <source>
        <dbReference type="SAM" id="Phobius"/>
    </source>
</evidence>
<accession>A0A812VMG9</accession>
<gene>
    <name evidence="7" type="primary">pkd2</name>
    <name evidence="7" type="ORF">SPIL2461_LOCUS17088</name>
</gene>
<keyword evidence="3 5" id="KW-1133">Transmembrane helix</keyword>
<dbReference type="EMBL" id="CAJNIZ010042932">
    <property type="protein sequence ID" value="CAE7643888.1"/>
    <property type="molecule type" value="Genomic_DNA"/>
</dbReference>
<feature type="domain" description="Polycystin cation channel PKD1/PKD2" evidence="6">
    <location>
        <begin position="2"/>
        <end position="102"/>
    </location>
</feature>
<evidence type="ECO:0000256" key="3">
    <source>
        <dbReference type="ARBA" id="ARBA00022989"/>
    </source>
</evidence>
<feature type="non-terminal residue" evidence="7">
    <location>
        <position position="1"/>
    </location>
</feature>
<feature type="transmembrane region" description="Helical" evidence="5">
    <location>
        <begin position="76"/>
        <end position="98"/>
    </location>
</feature>
<evidence type="ECO:0000256" key="2">
    <source>
        <dbReference type="ARBA" id="ARBA00022692"/>
    </source>
</evidence>
<dbReference type="GO" id="GO:0016020">
    <property type="term" value="C:membrane"/>
    <property type="evidence" value="ECO:0007669"/>
    <property type="project" value="UniProtKB-SubCell"/>
</dbReference>
<dbReference type="Proteomes" id="UP000649617">
    <property type="component" value="Unassembled WGS sequence"/>
</dbReference>
<comment type="subcellular location">
    <subcellularLocation>
        <location evidence="1">Membrane</location>
        <topology evidence="1">Multi-pass membrane protein</topology>
    </subcellularLocation>
</comment>
<protein>
    <submittedName>
        <fullName evidence="7">Pkd2 protein</fullName>
    </submittedName>
</protein>
<dbReference type="InterPro" id="IPR013122">
    <property type="entry name" value="PKD1_2_channel"/>
</dbReference>
<keyword evidence="8" id="KW-1185">Reference proteome</keyword>
<dbReference type="Pfam" id="PF08016">
    <property type="entry name" value="PKD_channel"/>
    <property type="match status" value="1"/>
</dbReference>
<reference evidence="7" key="1">
    <citation type="submission" date="2021-02" db="EMBL/GenBank/DDBJ databases">
        <authorList>
            <person name="Dougan E. K."/>
            <person name="Rhodes N."/>
            <person name="Thang M."/>
            <person name="Chan C."/>
        </authorList>
    </citation>
    <scope>NUCLEOTIDE SEQUENCE</scope>
</reference>
<organism evidence="7 8">
    <name type="scientific">Symbiodinium pilosum</name>
    <name type="common">Dinoflagellate</name>
    <dbReference type="NCBI Taxonomy" id="2952"/>
    <lineage>
        <taxon>Eukaryota</taxon>
        <taxon>Sar</taxon>
        <taxon>Alveolata</taxon>
        <taxon>Dinophyceae</taxon>
        <taxon>Suessiales</taxon>
        <taxon>Symbiodiniaceae</taxon>
        <taxon>Symbiodinium</taxon>
    </lineage>
</organism>
<evidence type="ECO:0000259" key="6">
    <source>
        <dbReference type="Pfam" id="PF08016"/>
    </source>
</evidence>
<feature type="transmembrane region" description="Helical" evidence="5">
    <location>
        <begin position="6"/>
        <end position="27"/>
    </location>
</feature>
<proteinExistence type="predicted"/>
<dbReference type="AlphaFoldDB" id="A0A812VMG9"/>
<evidence type="ECO:0000313" key="8">
    <source>
        <dbReference type="Proteomes" id="UP000649617"/>
    </source>
</evidence>
<dbReference type="OrthoDB" id="415110at2759"/>
<evidence type="ECO:0000313" key="7">
    <source>
        <dbReference type="EMBL" id="CAE7643888.1"/>
    </source>
</evidence>
<dbReference type="InterPro" id="IPR051223">
    <property type="entry name" value="Polycystin"/>
</dbReference>
<comment type="caution">
    <text evidence="7">The sequence shown here is derived from an EMBL/GenBank/DDBJ whole genome shotgun (WGS) entry which is preliminary data.</text>
</comment>
<keyword evidence="4 5" id="KW-0472">Membrane</keyword>
<evidence type="ECO:0000256" key="1">
    <source>
        <dbReference type="ARBA" id="ARBA00004141"/>
    </source>
</evidence>
<dbReference type="PANTHER" id="PTHR10877:SF183">
    <property type="entry name" value="AT14535P-RELATED"/>
    <property type="match status" value="1"/>
</dbReference>
<dbReference type="Gene3D" id="1.10.287.70">
    <property type="match status" value="1"/>
</dbReference>
<name>A0A812VMG9_SYMPI</name>
<feature type="non-terminal residue" evidence="7">
    <location>
        <position position="114"/>
    </location>
</feature>
<dbReference type="PANTHER" id="PTHR10877">
    <property type="entry name" value="POLYCYSTIN FAMILY MEMBER"/>
    <property type="match status" value="1"/>
</dbReference>
<keyword evidence="2 5" id="KW-0812">Transmembrane</keyword>
<sequence length="114" mass="13476">VISNTIIRGAADIFCFLVVMVVILMGYVAMGHTVFGTIMVDFSTVQYSLITCFQMFLGTFRNFEVMRQANSIAYFFYWYTYMVLFRYVLVNMFFAIIAKHFQVEDKETEEKFRQ</sequence>
<evidence type="ECO:0000256" key="4">
    <source>
        <dbReference type="ARBA" id="ARBA00023136"/>
    </source>
</evidence>
<feature type="transmembrane region" description="Helical" evidence="5">
    <location>
        <begin position="34"/>
        <end position="56"/>
    </location>
</feature>